<keyword evidence="1" id="KW-0732">Signal</keyword>
<organism evidence="3 4">
    <name type="scientific">Psychroflexus planctonicus</name>
    <dbReference type="NCBI Taxonomy" id="1526575"/>
    <lineage>
        <taxon>Bacteria</taxon>
        <taxon>Pseudomonadati</taxon>
        <taxon>Bacteroidota</taxon>
        <taxon>Flavobacteriia</taxon>
        <taxon>Flavobacteriales</taxon>
        <taxon>Flavobacteriaceae</taxon>
        <taxon>Psychroflexus</taxon>
    </lineage>
</organism>
<comment type="caution">
    <text evidence="3">The sequence shown here is derived from an EMBL/GenBank/DDBJ whole genome shotgun (WGS) entry which is preliminary data.</text>
</comment>
<dbReference type="NCBIfam" id="TIGR04183">
    <property type="entry name" value="Por_Secre_tail"/>
    <property type="match status" value="1"/>
</dbReference>
<dbReference type="InterPro" id="IPR026444">
    <property type="entry name" value="Secre_tail"/>
</dbReference>
<gene>
    <name evidence="3" type="ORF">GCM10010832_12290</name>
</gene>
<evidence type="ECO:0000313" key="3">
    <source>
        <dbReference type="EMBL" id="GGE33652.1"/>
    </source>
</evidence>
<dbReference type="Pfam" id="PF18962">
    <property type="entry name" value="Por_Secre_tail"/>
    <property type="match status" value="1"/>
</dbReference>
<evidence type="ECO:0000313" key="4">
    <source>
        <dbReference type="Proteomes" id="UP000599179"/>
    </source>
</evidence>
<sequence>MKLGFTFFGMLLCVQFGLYGQPANYSWIAEFDGNFTNTRTFVDGAAGANFRSLIVQADSNDDEYVIEWDLGANKWQNGGSALNSVFTLFHGDGASPNGVISSGATSGKYYTFQIEGLAYANRNAVIMETSNSPIDISSLSFNDDVFFGEDVDITVTLSGNKSVEERVFIRYTDDGFATSNLVEVSFATSTASSGTATIPDTFNTAGKNVFFYAYSTTVNATSTSNHDLISLRINNNSDSNYSYTVRSEYITQSGATNWNSASSWRAGEIPPNDADVIVAHDLTLTDDREVESIEINSGATLNFLDNETLSIRDNGTLSNDGTLNHANGTINFLGSGSISGTLSLNDVVLNNGGVSFGTTCTITGSLTLNSGSFVNANSPIYANGSTLIYNAGSNVTAPYQRRSEWSNVDPADPQGQGTPYNVILQNNTAITLGHERSGFDAIMKGNLTIDAGSFMLMDFASEDMTASLVVEGNFLNNGQISLSDLSGGDLKVFGNFTNNGTFQDNGRALFLEGSTNQDLNANTEFEVPFLIIAKTDGGEVTLNQDIIISGNGDGLQMSDQAILNLNGNQLQLGDATNTSVVFNDDSALKASVASRFLFSSTNASAGNLKFVQTAGENALSEFEMNGSGAISISDTLNIHDKFILKNGTFTSNGNLTLKSSATKTAIIPEVTGGNISGNIRVERYFSNANRSFRYVSSPVSSTENIRANWQEGVNNTGTNYPADNQNPNPGFGTHITGSTSGADGFDATLTGNPSLFTWNNTTQAWSAIPNTNATNLEAGKAYALMVRGDRSTNLNSNDAQGGSTVLRSLGSPEIGTFSIPTSQMPTAAEEFALIGNPYQAQVDVKTITTTGLNTNFMYIWDPNIGETGGYTAIDLSEDPVTTTPASAANERLQPSQAFFMETSDTSSSITFEESHKTEETLNVETFAISAMPEIKMTLAAENSSTIDGACVVFDDAFSEAVTFEDAKKLWNNAEYLAISKPNYWLAIEKKPLAENDTIQLYSGNYLANDYQLAIDINNLSTHDVFLRDRYEDEVYALENASTNVHNFVVDQTIPESISTERFQLILEEIPLSIISEIQPEIKIYPNPVSNGIMKIEHAFQSDEYIEVTVYDLLGRLIISTSFEADSETEEIDIGKLKAGVFLVELKQAKTILTHKLIVE</sequence>
<reference evidence="4" key="1">
    <citation type="journal article" date="2019" name="Int. J. Syst. Evol. Microbiol.">
        <title>The Global Catalogue of Microorganisms (GCM) 10K type strain sequencing project: providing services to taxonomists for standard genome sequencing and annotation.</title>
        <authorList>
            <consortium name="The Broad Institute Genomics Platform"/>
            <consortium name="The Broad Institute Genome Sequencing Center for Infectious Disease"/>
            <person name="Wu L."/>
            <person name="Ma J."/>
        </authorList>
    </citation>
    <scope>NUCLEOTIDE SEQUENCE [LARGE SCALE GENOMIC DNA]</scope>
    <source>
        <strain evidence="4">CGMCC 1.12931</strain>
    </source>
</reference>
<name>A0ABQ1SED8_9FLAO</name>
<dbReference type="Proteomes" id="UP000599179">
    <property type="component" value="Unassembled WGS sequence"/>
</dbReference>
<proteinExistence type="predicted"/>
<protein>
    <recommendedName>
        <fullName evidence="2">Secretion system C-terminal sorting domain-containing protein</fullName>
    </recommendedName>
</protein>
<dbReference type="EMBL" id="BMGM01000005">
    <property type="protein sequence ID" value="GGE33652.1"/>
    <property type="molecule type" value="Genomic_DNA"/>
</dbReference>
<evidence type="ECO:0000256" key="1">
    <source>
        <dbReference type="ARBA" id="ARBA00022729"/>
    </source>
</evidence>
<dbReference type="RefSeq" id="WP_188458231.1">
    <property type="nucleotide sequence ID" value="NZ_BMGM01000005.1"/>
</dbReference>
<evidence type="ECO:0000259" key="2">
    <source>
        <dbReference type="Pfam" id="PF18962"/>
    </source>
</evidence>
<accession>A0ABQ1SED8</accession>
<keyword evidence="4" id="KW-1185">Reference proteome</keyword>
<feature type="domain" description="Secretion system C-terminal sorting" evidence="2">
    <location>
        <begin position="1083"/>
        <end position="1158"/>
    </location>
</feature>